<sequence length="138" mass="16420">MTKLQKELEDRLEKLLANRESLLAEIKQVRSAVLDDNPKKHKWLTKMIDDVEELDKYITQHQNRIAGIQQRQKLADNRIKRKQDTKRKILLGAMLEKWIEDKKIDKQIVASGLDDFLIRDSDKDLFNDFFNKESRSKK</sequence>
<feature type="coiled-coil region" evidence="1">
    <location>
        <begin position="5"/>
        <end position="32"/>
    </location>
</feature>
<comment type="caution">
    <text evidence="2">The sequence shown here is derived from an EMBL/GenBank/DDBJ whole genome shotgun (WGS) entry which is preliminary data.</text>
</comment>
<evidence type="ECO:0000256" key="1">
    <source>
        <dbReference type="SAM" id="Coils"/>
    </source>
</evidence>
<keyword evidence="1" id="KW-0175">Coiled coil</keyword>
<dbReference type="EMBL" id="DAAXIT010000042">
    <property type="protein sequence ID" value="HAG1192620.1"/>
    <property type="molecule type" value="Genomic_DNA"/>
</dbReference>
<evidence type="ECO:0008006" key="3">
    <source>
        <dbReference type="Google" id="ProtNLM"/>
    </source>
</evidence>
<accession>A0A758FZ76</accession>
<organism evidence="2">
    <name type="scientific">Salmonella enterica</name>
    <name type="common">Salmonella choleraesuis</name>
    <dbReference type="NCBI Taxonomy" id="28901"/>
    <lineage>
        <taxon>Bacteria</taxon>
        <taxon>Pseudomonadati</taxon>
        <taxon>Pseudomonadota</taxon>
        <taxon>Gammaproteobacteria</taxon>
        <taxon>Enterobacterales</taxon>
        <taxon>Enterobacteriaceae</taxon>
        <taxon>Salmonella</taxon>
    </lineage>
</organism>
<reference evidence="2" key="1">
    <citation type="journal article" date="2018" name="Genome Biol.">
        <title>SKESA: strategic k-mer extension for scrupulous assemblies.</title>
        <authorList>
            <person name="Souvorov A."/>
            <person name="Agarwala R."/>
            <person name="Lipman D.J."/>
        </authorList>
    </citation>
    <scope>NUCLEOTIDE SEQUENCE</scope>
    <source>
        <strain evidence="2">MA.NL_R66</strain>
    </source>
</reference>
<protein>
    <recommendedName>
        <fullName evidence="3">Mobilization protein</fullName>
    </recommendedName>
</protein>
<gene>
    <name evidence="2" type="ORF">G8W20_004855</name>
</gene>
<evidence type="ECO:0000313" key="2">
    <source>
        <dbReference type="EMBL" id="HAG1192620.1"/>
    </source>
</evidence>
<name>A0A758FZ76_SALER</name>
<reference evidence="2" key="2">
    <citation type="submission" date="2020-02" db="EMBL/GenBank/DDBJ databases">
        <authorList>
            <consortium name="NCBI Pathogen Detection Project"/>
        </authorList>
    </citation>
    <scope>NUCLEOTIDE SEQUENCE</scope>
    <source>
        <strain evidence="2">MA.NL_R66</strain>
    </source>
</reference>
<proteinExistence type="predicted"/>
<dbReference type="AlphaFoldDB" id="A0A758FZ76"/>